<reference evidence="2" key="1">
    <citation type="journal article" date="2023" name="Front. Plant Sci.">
        <title>Chromosomal-level genome assembly of Melastoma candidum provides insights into trichome evolution.</title>
        <authorList>
            <person name="Zhong Y."/>
            <person name="Wu W."/>
            <person name="Sun C."/>
            <person name="Zou P."/>
            <person name="Liu Y."/>
            <person name="Dai S."/>
            <person name="Zhou R."/>
        </authorList>
    </citation>
    <scope>NUCLEOTIDE SEQUENCE [LARGE SCALE GENOMIC DNA]</scope>
</reference>
<keyword evidence="2" id="KW-1185">Reference proteome</keyword>
<sequence length="124" mass="13636">MPTIRGSLSAAKPFKAPTVAPQDLPVDYSGFIAVVFGIAGVMFPYKLSSWLAIIFCVQSLVNMRNIETDLKQKFSVESTSLACLSNSLQISLPDSELFDSCNARFAIMGLVTNYFRPARHTPQK</sequence>
<comment type="caution">
    <text evidence="1">The sequence shown here is derived from an EMBL/GenBank/DDBJ whole genome shotgun (WGS) entry which is preliminary data.</text>
</comment>
<dbReference type="EMBL" id="CM042889">
    <property type="protein sequence ID" value="KAI4319163.1"/>
    <property type="molecule type" value="Genomic_DNA"/>
</dbReference>
<dbReference type="Proteomes" id="UP001057402">
    <property type="component" value="Chromosome 10"/>
</dbReference>
<accession>A0ACB9M533</accession>
<evidence type="ECO:0000313" key="1">
    <source>
        <dbReference type="EMBL" id="KAI4319163.1"/>
    </source>
</evidence>
<gene>
    <name evidence="1" type="ORF">MLD38_032796</name>
</gene>
<protein>
    <submittedName>
        <fullName evidence="1">Uncharacterized protein</fullName>
    </submittedName>
</protein>
<name>A0ACB9M533_9MYRT</name>
<evidence type="ECO:0000313" key="2">
    <source>
        <dbReference type="Proteomes" id="UP001057402"/>
    </source>
</evidence>
<proteinExistence type="predicted"/>
<organism evidence="1 2">
    <name type="scientific">Melastoma candidum</name>
    <dbReference type="NCBI Taxonomy" id="119954"/>
    <lineage>
        <taxon>Eukaryota</taxon>
        <taxon>Viridiplantae</taxon>
        <taxon>Streptophyta</taxon>
        <taxon>Embryophyta</taxon>
        <taxon>Tracheophyta</taxon>
        <taxon>Spermatophyta</taxon>
        <taxon>Magnoliopsida</taxon>
        <taxon>eudicotyledons</taxon>
        <taxon>Gunneridae</taxon>
        <taxon>Pentapetalae</taxon>
        <taxon>rosids</taxon>
        <taxon>malvids</taxon>
        <taxon>Myrtales</taxon>
        <taxon>Melastomataceae</taxon>
        <taxon>Melastomatoideae</taxon>
        <taxon>Melastomateae</taxon>
        <taxon>Melastoma</taxon>
    </lineage>
</organism>